<evidence type="ECO:0000256" key="3">
    <source>
        <dbReference type="ARBA" id="ARBA00022448"/>
    </source>
</evidence>
<evidence type="ECO:0000256" key="4">
    <source>
        <dbReference type="ARBA" id="ARBA00022692"/>
    </source>
</evidence>
<evidence type="ECO:0000256" key="7">
    <source>
        <dbReference type="ARBA" id="ARBA00023136"/>
    </source>
</evidence>
<comment type="caution">
    <text evidence="9">The sequence shown here is derived from an EMBL/GenBank/DDBJ whole genome shotgun (WGS) entry which is preliminary data.</text>
</comment>
<evidence type="ECO:0000256" key="5">
    <source>
        <dbReference type="ARBA" id="ARBA00022989"/>
    </source>
</evidence>
<evidence type="ECO:0000256" key="1">
    <source>
        <dbReference type="ARBA" id="ARBA00004141"/>
    </source>
</evidence>
<feature type="transmembrane region" description="Helical" evidence="8">
    <location>
        <begin position="506"/>
        <end position="527"/>
    </location>
</feature>
<feature type="transmembrane region" description="Helical" evidence="8">
    <location>
        <begin position="435"/>
        <end position="453"/>
    </location>
</feature>
<feature type="transmembrane region" description="Helical" evidence="8">
    <location>
        <begin position="405"/>
        <end position="428"/>
    </location>
</feature>
<organism evidence="9 10">
    <name type="scientific">Neptuniibacter pectenicola</name>
    <dbReference type="NCBI Taxonomy" id="1806669"/>
    <lineage>
        <taxon>Bacteria</taxon>
        <taxon>Pseudomonadati</taxon>
        <taxon>Pseudomonadota</taxon>
        <taxon>Gammaproteobacteria</taxon>
        <taxon>Oceanospirillales</taxon>
        <taxon>Oceanospirillaceae</taxon>
        <taxon>Neptuniibacter</taxon>
    </lineage>
</organism>
<gene>
    <name evidence="9" type="ORF">WNY58_04565</name>
</gene>
<evidence type="ECO:0000313" key="9">
    <source>
        <dbReference type="EMBL" id="MEM5535660.1"/>
    </source>
</evidence>
<keyword evidence="4 8" id="KW-0812">Transmembrane</keyword>
<feature type="transmembrane region" description="Helical" evidence="8">
    <location>
        <begin position="361"/>
        <end position="385"/>
    </location>
</feature>
<dbReference type="RefSeq" id="WP_067984129.1">
    <property type="nucleotide sequence ID" value="NZ_CAXBCE010000015.1"/>
</dbReference>
<dbReference type="EMBL" id="JBBMRA010000003">
    <property type="protein sequence ID" value="MEM5535660.1"/>
    <property type="molecule type" value="Genomic_DNA"/>
</dbReference>
<reference evidence="9 10" key="1">
    <citation type="submission" date="2024-03" db="EMBL/GenBank/DDBJ databases">
        <title>Community enrichment and isolation of bacterial strains for fucoidan degradation.</title>
        <authorList>
            <person name="Sichert A."/>
        </authorList>
    </citation>
    <scope>NUCLEOTIDE SEQUENCE [LARGE SCALE GENOMIC DNA]</scope>
    <source>
        <strain evidence="9 10">AS76</strain>
    </source>
</reference>
<proteinExistence type="inferred from homology"/>
<dbReference type="Proteomes" id="UP001449225">
    <property type="component" value="Unassembled WGS sequence"/>
</dbReference>
<evidence type="ECO:0000256" key="2">
    <source>
        <dbReference type="ARBA" id="ARBA00009904"/>
    </source>
</evidence>
<name>A0ABU9TPM5_9GAMM</name>
<keyword evidence="5 8" id="KW-1133">Transmembrane helix</keyword>
<comment type="similarity">
    <text evidence="2">Belongs to the V-ATPase 116 kDa subunit family.</text>
</comment>
<evidence type="ECO:0000256" key="6">
    <source>
        <dbReference type="ARBA" id="ARBA00023065"/>
    </source>
</evidence>
<keyword evidence="3" id="KW-0813">Transport</keyword>
<keyword evidence="10" id="KW-1185">Reference proteome</keyword>
<sequence>MSILALKKATLVGLTEDKAQILDQLQALGVMHIIPLQKLTSSTPSSHLNTDGLNVSPEQLYESLHYLLNCKQKRKQVMSERHFNLLSVIQQVEKNRRLRLDLVERYDFLQKRIEDLTPWGSFILPAENEFYGQRFWFYLVPNFRMKEVQKVDLPWQLVHRDNRHSYIAVIAEHEPGINALPVVRTHTGAIPLAQLKRELEDIEIELETIEAEREGFTRWIYLLQRSIAGTDDAAQLAEVSSQTLDRDEIFAVQGWLAEEDVEQLASLAKAQGLVLQLEAPSEDELPPTLLDNPTAVAGGEEVVNFFQMPGYRSWDPSRVVFFSFVSFFALIMSDAGYSLLLAAILLFYWQRMGMTESGVRLRAMGCALALAGFIWGVLVGSYFGAHAPFEWLQGLKMLDLNDFDSMMLLSITVGALHLILGNLMMAWVRRRSLQAWAAIGWATSLAVALAGWIQGFTPAHWVFFAAGLVLVLCFSSARSGWSGMRLVDGLLALTGITKLFGDVLSYLRLFALGLASASLAMTFNKLAVDVAAALPAIGLLFKVLILLVGHLLNFGLTVISGVIHGLRLNLIEFYNWSLADEGYAFQPFAKQEVSPWIT</sequence>
<feature type="transmembrane region" description="Helical" evidence="8">
    <location>
        <begin position="539"/>
        <end position="563"/>
    </location>
</feature>
<evidence type="ECO:0000256" key="8">
    <source>
        <dbReference type="SAM" id="Phobius"/>
    </source>
</evidence>
<accession>A0ABU9TPM5</accession>
<dbReference type="InterPro" id="IPR002490">
    <property type="entry name" value="V-ATPase_116kDa_su"/>
</dbReference>
<keyword evidence="7 8" id="KW-0472">Membrane</keyword>
<evidence type="ECO:0000313" key="10">
    <source>
        <dbReference type="Proteomes" id="UP001449225"/>
    </source>
</evidence>
<dbReference type="PANTHER" id="PTHR11629:SF63">
    <property type="entry name" value="V-TYPE PROTON ATPASE SUBUNIT A"/>
    <property type="match status" value="1"/>
</dbReference>
<comment type="subcellular location">
    <subcellularLocation>
        <location evidence="1">Membrane</location>
        <topology evidence="1">Multi-pass membrane protein</topology>
    </subcellularLocation>
</comment>
<keyword evidence="6" id="KW-0406">Ion transport</keyword>
<feature type="transmembrane region" description="Helical" evidence="8">
    <location>
        <begin position="319"/>
        <end position="349"/>
    </location>
</feature>
<dbReference type="PANTHER" id="PTHR11629">
    <property type="entry name" value="VACUOLAR PROTON ATPASES"/>
    <property type="match status" value="1"/>
</dbReference>
<feature type="transmembrane region" description="Helical" evidence="8">
    <location>
        <begin position="459"/>
        <end position="477"/>
    </location>
</feature>
<protein>
    <submittedName>
        <fullName evidence="9">V-type ATP synthase subunit I</fullName>
    </submittedName>
</protein>